<name>A0A5D3C8I5_CUCMM</name>
<dbReference type="EMBL" id="SSTD01013395">
    <property type="protein sequence ID" value="TYK06669.1"/>
    <property type="molecule type" value="Genomic_DNA"/>
</dbReference>
<dbReference type="Pfam" id="PF13952">
    <property type="entry name" value="DUF4216"/>
    <property type="match status" value="1"/>
</dbReference>
<feature type="compositionally biased region" description="Polar residues" evidence="1">
    <location>
        <begin position="132"/>
        <end position="150"/>
    </location>
</feature>
<sequence length="657" mass="75193">MHPRMLGMHITTGQRPMTRPASISWLSLKGQKEREENVIHSKRFAPSSSRSKKIQKKKGGKGKYPTATAEGKGKAKVAIKGNCFHCNVDEHWKRNCPKYLAKKKIKEEQKSEALEKFNEYKAKVENLLIGPSSSVDETATSGQSHLSQSLRMPRHSGRIVSQPNHYLSLTETQVVIPDDGVEDPLSYKQAMNDVKPIGCKWIYNRKRDSTGKVQTFKARLVAKEYTQREGIDYEKTFSPVAINLEDSIFMSQSKGFITQGQEQKVCKLNRSIYGLKQASRSWNIRFDTAIKSYGFVQNVDEPFLKIKKVQFKMKDLHGVHLFKTLQEVEDMRHIPYALVVGSLMYAMLCIRPNICYAVQIVNRKSMSGSVFNLKKETVVWRSIKQGYIVDSTMEVEYVAAYEAEKEAIWLKKLLHNLEIVLNMNLDVSVTKIASEHNIADPFAKTLKAKVFEGHLENLGLRDMNISGCIVDGVRFHMIDRDFRRTTQNNGVMVVGESSASESDNNNFYGVLDQVLSIQYPMGCHVWLFKCRWFNTNKNKNHRTHVELGYKSINTSHFWFPEESVILATQVHQVFYIDNPKNGRNWKVIQVVQNKRIWDIPKVVGSHCVADHIEDDTLCRLDVDPIVVERPTIRHVIDNFINDDDEQLSVQSGSSDDE</sequence>
<dbReference type="InterPro" id="IPR013103">
    <property type="entry name" value="RVT_2"/>
</dbReference>
<comment type="caution">
    <text evidence="4">The sequence shown here is derived from an EMBL/GenBank/DDBJ whole genome shotgun (WGS) entry which is preliminary data.</text>
</comment>
<feature type="domain" description="Reverse transcriptase Ty1/copia-type" evidence="2">
    <location>
        <begin position="243"/>
        <end position="298"/>
    </location>
</feature>
<dbReference type="Proteomes" id="UP000321947">
    <property type="component" value="Unassembled WGS sequence"/>
</dbReference>
<dbReference type="CDD" id="cd09272">
    <property type="entry name" value="RNase_HI_RT_Ty1"/>
    <property type="match status" value="1"/>
</dbReference>
<dbReference type="InterPro" id="IPR025312">
    <property type="entry name" value="DUF4216"/>
</dbReference>
<evidence type="ECO:0000259" key="3">
    <source>
        <dbReference type="Pfam" id="PF13952"/>
    </source>
</evidence>
<dbReference type="AlphaFoldDB" id="A0A5D3C8I5"/>
<dbReference type="PANTHER" id="PTHR48258">
    <property type="entry name" value="DUF4218 DOMAIN-CONTAINING PROTEIN-RELATED"/>
    <property type="match status" value="1"/>
</dbReference>
<feature type="compositionally biased region" description="Basic residues" evidence="1">
    <location>
        <begin position="50"/>
        <end position="61"/>
    </location>
</feature>
<protein>
    <submittedName>
        <fullName evidence="4">Gag/pol protein</fullName>
    </submittedName>
</protein>
<feature type="domain" description="Reverse transcriptase Ty1/copia-type" evidence="2">
    <location>
        <begin position="192"/>
        <end position="241"/>
    </location>
</feature>
<evidence type="ECO:0000313" key="4">
    <source>
        <dbReference type="EMBL" id="TYK06669.1"/>
    </source>
</evidence>
<evidence type="ECO:0000256" key="1">
    <source>
        <dbReference type="SAM" id="MobiDB-lite"/>
    </source>
</evidence>
<feature type="region of interest" description="Disordered" evidence="1">
    <location>
        <begin position="43"/>
        <end position="69"/>
    </location>
</feature>
<evidence type="ECO:0000313" key="5">
    <source>
        <dbReference type="Proteomes" id="UP000321947"/>
    </source>
</evidence>
<feature type="region of interest" description="Disordered" evidence="1">
    <location>
        <begin position="132"/>
        <end position="154"/>
    </location>
</feature>
<dbReference type="PANTHER" id="PTHR48258:SF6">
    <property type="entry name" value="LEUCINE-RICH REPEAT DOMAIN, L DOMAIN-CONTAINING PROTEIN"/>
    <property type="match status" value="1"/>
</dbReference>
<reference evidence="4 5" key="1">
    <citation type="submission" date="2019-08" db="EMBL/GenBank/DDBJ databases">
        <title>Draft genome sequences of two oriental melons (Cucumis melo L. var makuwa).</title>
        <authorList>
            <person name="Kwon S.-Y."/>
        </authorList>
    </citation>
    <scope>NUCLEOTIDE SEQUENCE [LARGE SCALE GENOMIC DNA]</scope>
    <source>
        <strain evidence="5">cv. Chang Bougi</strain>
        <tissue evidence="4">Leaf</tissue>
    </source>
</reference>
<gene>
    <name evidence="4" type="ORF">E5676_scaffold453G001560</name>
</gene>
<accession>A0A5D3C8I5</accession>
<feature type="domain" description="DUF4216" evidence="3">
    <location>
        <begin position="517"/>
        <end position="588"/>
    </location>
</feature>
<dbReference type="Pfam" id="PF07727">
    <property type="entry name" value="RVT_2"/>
    <property type="match status" value="2"/>
</dbReference>
<proteinExistence type="predicted"/>
<evidence type="ECO:0000259" key="2">
    <source>
        <dbReference type="Pfam" id="PF07727"/>
    </source>
</evidence>
<organism evidence="4 5">
    <name type="scientific">Cucumis melo var. makuwa</name>
    <name type="common">Oriental melon</name>
    <dbReference type="NCBI Taxonomy" id="1194695"/>
    <lineage>
        <taxon>Eukaryota</taxon>
        <taxon>Viridiplantae</taxon>
        <taxon>Streptophyta</taxon>
        <taxon>Embryophyta</taxon>
        <taxon>Tracheophyta</taxon>
        <taxon>Spermatophyta</taxon>
        <taxon>Magnoliopsida</taxon>
        <taxon>eudicotyledons</taxon>
        <taxon>Gunneridae</taxon>
        <taxon>Pentapetalae</taxon>
        <taxon>rosids</taxon>
        <taxon>fabids</taxon>
        <taxon>Cucurbitales</taxon>
        <taxon>Cucurbitaceae</taxon>
        <taxon>Benincaseae</taxon>
        <taxon>Cucumis</taxon>
    </lineage>
</organism>